<organism evidence="8 9">
    <name type="scientific">Mycena maculata</name>
    <dbReference type="NCBI Taxonomy" id="230809"/>
    <lineage>
        <taxon>Eukaryota</taxon>
        <taxon>Fungi</taxon>
        <taxon>Dikarya</taxon>
        <taxon>Basidiomycota</taxon>
        <taxon>Agaricomycotina</taxon>
        <taxon>Agaricomycetes</taxon>
        <taxon>Agaricomycetidae</taxon>
        <taxon>Agaricales</taxon>
        <taxon>Marasmiineae</taxon>
        <taxon>Mycenaceae</taxon>
        <taxon>Mycena</taxon>
    </lineage>
</organism>
<dbReference type="InterPro" id="IPR001650">
    <property type="entry name" value="Helicase_C-like"/>
</dbReference>
<keyword evidence="2" id="KW-0547">Nucleotide-binding</keyword>
<dbReference type="GO" id="GO:0005694">
    <property type="term" value="C:chromosome"/>
    <property type="evidence" value="ECO:0007669"/>
    <property type="project" value="TreeGrafter"/>
</dbReference>
<dbReference type="GO" id="GO:0003676">
    <property type="term" value="F:nucleic acid binding"/>
    <property type="evidence" value="ECO:0007669"/>
    <property type="project" value="InterPro"/>
</dbReference>
<evidence type="ECO:0000256" key="3">
    <source>
        <dbReference type="ARBA" id="ARBA00022840"/>
    </source>
</evidence>
<dbReference type="Pfam" id="PF00270">
    <property type="entry name" value="DEAD"/>
    <property type="match status" value="1"/>
</dbReference>
<keyword evidence="8" id="KW-0378">Hydrolase</keyword>
<dbReference type="GO" id="GO:0000724">
    <property type="term" value="P:double-strand break repair via homologous recombination"/>
    <property type="evidence" value="ECO:0007669"/>
    <property type="project" value="TreeGrafter"/>
</dbReference>
<evidence type="ECO:0000313" key="9">
    <source>
        <dbReference type="Proteomes" id="UP001215280"/>
    </source>
</evidence>
<dbReference type="GO" id="GO:0009378">
    <property type="term" value="F:four-way junction helicase activity"/>
    <property type="evidence" value="ECO:0007669"/>
    <property type="project" value="TreeGrafter"/>
</dbReference>
<protein>
    <recommendedName>
        <fullName evidence="5">DNA 3'-5' helicase</fullName>
        <ecNumber evidence="5">5.6.2.4</ecNumber>
    </recommendedName>
</protein>
<keyword evidence="9" id="KW-1185">Reference proteome</keyword>
<dbReference type="GO" id="GO:0016787">
    <property type="term" value="F:hydrolase activity"/>
    <property type="evidence" value="ECO:0007669"/>
    <property type="project" value="UniProtKB-KW"/>
</dbReference>
<comment type="catalytic activity">
    <reaction evidence="4">
        <text>Couples ATP hydrolysis with the unwinding of duplex DNA by translocating in the 3'-5' direction.</text>
        <dbReference type="EC" id="5.6.2.4"/>
    </reaction>
</comment>
<evidence type="ECO:0000256" key="1">
    <source>
        <dbReference type="ARBA" id="ARBA00005446"/>
    </source>
</evidence>
<dbReference type="AlphaFoldDB" id="A0AAD7HQT4"/>
<dbReference type="GO" id="GO:0005634">
    <property type="term" value="C:nucleus"/>
    <property type="evidence" value="ECO:0007669"/>
    <property type="project" value="TreeGrafter"/>
</dbReference>
<reference evidence="8" key="1">
    <citation type="submission" date="2023-03" db="EMBL/GenBank/DDBJ databases">
        <title>Massive genome expansion in bonnet fungi (Mycena s.s.) driven by repeated elements and novel gene families across ecological guilds.</title>
        <authorList>
            <consortium name="Lawrence Berkeley National Laboratory"/>
            <person name="Harder C.B."/>
            <person name="Miyauchi S."/>
            <person name="Viragh M."/>
            <person name="Kuo A."/>
            <person name="Thoen E."/>
            <person name="Andreopoulos B."/>
            <person name="Lu D."/>
            <person name="Skrede I."/>
            <person name="Drula E."/>
            <person name="Henrissat B."/>
            <person name="Morin E."/>
            <person name="Kohler A."/>
            <person name="Barry K."/>
            <person name="LaButti K."/>
            <person name="Morin E."/>
            <person name="Salamov A."/>
            <person name="Lipzen A."/>
            <person name="Mereny Z."/>
            <person name="Hegedus B."/>
            <person name="Baldrian P."/>
            <person name="Stursova M."/>
            <person name="Weitz H."/>
            <person name="Taylor A."/>
            <person name="Grigoriev I.V."/>
            <person name="Nagy L.G."/>
            <person name="Martin F."/>
            <person name="Kauserud H."/>
        </authorList>
    </citation>
    <scope>NUCLEOTIDE SEQUENCE</scope>
    <source>
        <strain evidence="8">CBHHK188m</strain>
    </source>
</reference>
<dbReference type="GO" id="GO:0005737">
    <property type="term" value="C:cytoplasm"/>
    <property type="evidence" value="ECO:0007669"/>
    <property type="project" value="TreeGrafter"/>
</dbReference>
<keyword evidence="3" id="KW-0067">ATP-binding</keyword>
<sequence>MADRGWPHDHSVIIVAWILDGEDVFCITDGKSALFAVPMVVLLEVARNPAAYPRFTKYKKPVALVIAPTKGLAANIVFELAVLRVPALAYTSDVLANARKEGHNVTSEIMSCRWPIVCIDPEHLMDKQWERITDWQLFRDNIAFVSADEAHLINEWGEDFRPAFRHIGNFIRGRLPPHVAVSALTATLQPGLRTKSVCKALGFLQGTFHMYRRSNERKNVQFILRPLTHSLGGEEFPDLIQYLVSNRKTIIYCATIELCWRVYIYLLRLLPPGPRRMTRVRLYHAMCWPEENEKTVALMRDDPMCQIIVATVAFGQGFNVKSLLDSVQLGVAKTVEQTNQQAGRVGRDPFTTGRAVVLVQASAYKSAEKFLAKGKNSKSLTTMNNEKAMMLTTKTCLIAFFNKLYANSTPGSTLDCIALPRCLPCSNCLPRFSGTLVFEPSPLQAGPERLRPFSRPESPAVALAPYRSPNTKLTQKMCTAADAELRKFRTQVQKLERNYDLYGSAPASSYLSNPTITTLLDNLLIIWTRDVLVTKIPQWKHHERRGAALWTLICALQVRFA</sequence>
<evidence type="ECO:0000259" key="7">
    <source>
        <dbReference type="PROSITE" id="PS51194"/>
    </source>
</evidence>
<dbReference type="SMART" id="SM00487">
    <property type="entry name" value="DEXDc"/>
    <property type="match status" value="1"/>
</dbReference>
<feature type="domain" description="Helicase ATP-binding" evidence="6">
    <location>
        <begin position="30"/>
        <end position="206"/>
    </location>
</feature>
<dbReference type="Proteomes" id="UP001215280">
    <property type="component" value="Unassembled WGS sequence"/>
</dbReference>
<gene>
    <name evidence="8" type="ORF">DFH07DRAFT_970893</name>
</gene>
<dbReference type="GO" id="GO:0043138">
    <property type="term" value="F:3'-5' DNA helicase activity"/>
    <property type="evidence" value="ECO:0007669"/>
    <property type="project" value="UniProtKB-EC"/>
</dbReference>
<dbReference type="Gene3D" id="3.40.50.300">
    <property type="entry name" value="P-loop containing nucleotide triphosphate hydrolases"/>
    <property type="match status" value="2"/>
</dbReference>
<accession>A0AAD7HQT4</accession>
<evidence type="ECO:0000256" key="5">
    <source>
        <dbReference type="ARBA" id="ARBA00034808"/>
    </source>
</evidence>
<proteinExistence type="inferred from homology"/>
<dbReference type="SUPFAM" id="SSF52540">
    <property type="entry name" value="P-loop containing nucleoside triphosphate hydrolases"/>
    <property type="match status" value="1"/>
</dbReference>
<dbReference type="EMBL" id="JARJLG010000229">
    <property type="protein sequence ID" value="KAJ7725279.1"/>
    <property type="molecule type" value="Genomic_DNA"/>
</dbReference>
<dbReference type="PROSITE" id="PS51194">
    <property type="entry name" value="HELICASE_CTER"/>
    <property type="match status" value="1"/>
</dbReference>
<dbReference type="GO" id="GO:0005524">
    <property type="term" value="F:ATP binding"/>
    <property type="evidence" value="ECO:0007669"/>
    <property type="project" value="UniProtKB-KW"/>
</dbReference>
<dbReference type="PROSITE" id="PS51192">
    <property type="entry name" value="HELICASE_ATP_BIND_1"/>
    <property type="match status" value="1"/>
</dbReference>
<dbReference type="PANTHER" id="PTHR13710:SF120">
    <property type="entry name" value="BIFUNCTIONAL 3'-5' EXONUCLEASE_ATP-DEPENDENT HELICASE WRN"/>
    <property type="match status" value="1"/>
</dbReference>
<dbReference type="InterPro" id="IPR027417">
    <property type="entry name" value="P-loop_NTPase"/>
</dbReference>
<name>A0AAD7HQT4_9AGAR</name>
<evidence type="ECO:0000256" key="2">
    <source>
        <dbReference type="ARBA" id="ARBA00022741"/>
    </source>
</evidence>
<dbReference type="EC" id="5.6.2.4" evidence="5"/>
<dbReference type="Pfam" id="PF00271">
    <property type="entry name" value="Helicase_C"/>
    <property type="match status" value="1"/>
</dbReference>
<dbReference type="PANTHER" id="PTHR13710">
    <property type="entry name" value="DNA HELICASE RECQ FAMILY MEMBER"/>
    <property type="match status" value="1"/>
</dbReference>
<dbReference type="InterPro" id="IPR014001">
    <property type="entry name" value="Helicase_ATP-bd"/>
</dbReference>
<comment type="caution">
    <text evidence="8">The sequence shown here is derived from an EMBL/GenBank/DDBJ whole genome shotgun (WGS) entry which is preliminary data.</text>
</comment>
<evidence type="ECO:0000256" key="4">
    <source>
        <dbReference type="ARBA" id="ARBA00034617"/>
    </source>
</evidence>
<feature type="domain" description="Helicase C-terminal" evidence="7">
    <location>
        <begin position="238"/>
        <end position="386"/>
    </location>
</feature>
<evidence type="ECO:0000259" key="6">
    <source>
        <dbReference type="PROSITE" id="PS51192"/>
    </source>
</evidence>
<comment type="similarity">
    <text evidence="1">Belongs to the helicase family. RecQ subfamily.</text>
</comment>
<evidence type="ECO:0000313" key="8">
    <source>
        <dbReference type="EMBL" id="KAJ7725279.1"/>
    </source>
</evidence>
<dbReference type="InterPro" id="IPR011545">
    <property type="entry name" value="DEAD/DEAH_box_helicase_dom"/>
</dbReference>